<dbReference type="Pfam" id="PF07730">
    <property type="entry name" value="HisKA_3"/>
    <property type="match status" value="1"/>
</dbReference>
<evidence type="ECO:0000256" key="2">
    <source>
        <dbReference type="ARBA" id="ARBA00022777"/>
    </source>
</evidence>
<dbReference type="GO" id="GO:0016020">
    <property type="term" value="C:membrane"/>
    <property type="evidence" value="ECO:0007669"/>
    <property type="project" value="InterPro"/>
</dbReference>
<dbReference type="InterPro" id="IPR035965">
    <property type="entry name" value="PAS-like_dom_sf"/>
</dbReference>
<dbReference type="InterPro" id="IPR000700">
    <property type="entry name" value="PAS-assoc_C"/>
</dbReference>
<reference evidence="7 8" key="1">
    <citation type="submission" date="2017-11" db="EMBL/GenBank/DDBJ databases">
        <title>Evolution of Phototrophy in the Chloroflexi Phylum Driven by Horizontal Gene Transfer.</title>
        <authorList>
            <person name="Ward L.M."/>
            <person name="Hemp J."/>
            <person name="Shih P.M."/>
            <person name="Mcglynn S.E."/>
            <person name="Fischer W."/>
        </authorList>
    </citation>
    <scope>NUCLEOTIDE SEQUENCE [LARGE SCALE GENOMIC DNA]</scope>
    <source>
        <strain evidence="7">JP3_7</strain>
    </source>
</reference>
<dbReference type="PROSITE" id="PS50109">
    <property type="entry name" value="HIS_KIN"/>
    <property type="match status" value="1"/>
</dbReference>
<dbReference type="SUPFAM" id="SSF55874">
    <property type="entry name" value="ATPase domain of HSP90 chaperone/DNA topoisomerase II/histidine kinase"/>
    <property type="match status" value="1"/>
</dbReference>
<dbReference type="Pfam" id="PF13426">
    <property type="entry name" value="PAS_9"/>
    <property type="match status" value="1"/>
</dbReference>
<gene>
    <name evidence="7" type="ORF">CUN48_01765</name>
</gene>
<proteinExistence type="predicted"/>
<dbReference type="SUPFAM" id="SSF55785">
    <property type="entry name" value="PYP-like sensor domain (PAS domain)"/>
    <property type="match status" value="1"/>
</dbReference>
<comment type="caution">
    <text evidence="7">The sequence shown here is derived from an EMBL/GenBank/DDBJ whole genome shotgun (WGS) entry which is preliminary data.</text>
</comment>
<dbReference type="EMBL" id="PGTN01000006">
    <property type="protein sequence ID" value="PJF48800.1"/>
    <property type="molecule type" value="Genomic_DNA"/>
</dbReference>
<dbReference type="InterPro" id="IPR011712">
    <property type="entry name" value="Sig_transdc_His_kin_sub3_dim/P"/>
</dbReference>
<feature type="domain" description="PAC" evidence="6">
    <location>
        <begin position="81"/>
        <end position="134"/>
    </location>
</feature>
<dbReference type="Gene3D" id="3.30.450.20">
    <property type="entry name" value="PAS domain"/>
    <property type="match status" value="1"/>
</dbReference>
<dbReference type="CDD" id="cd00130">
    <property type="entry name" value="PAS"/>
    <property type="match status" value="1"/>
</dbReference>
<dbReference type="Pfam" id="PF02518">
    <property type="entry name" value="HATPase_c"/>
    <property type="match status" value="1"/>
</dbReference>
<dbReference type="Gene3D" id="1.20.5.1930">
    <property type="match status" value="1"/>
</dbReference>
<dbReference type="CDD" id="cd16917">
    <property type="entry name" value="HATPase_UhpB-NarQ-NarX-like"/>
    <property type="match status" value="1"/>
</dbReference>
<dbReference type="AlphaFoldDB" id="A0A2M8QG61"/>
<evidence type="ECO:0000313" key="8">
    <source>
        <dbReference type="Proteomes" id="UP000230790"/>
    </source>
</evidence>
<dbReference type="PANTHER" id="PTHR24421">
    <property type="entry name" value="NITRATE/NITRITE SENSOR PROTEIN NARX-RELATED"/>
    <property type="match status" value="1"/>
</dbReference>
<dbReference type="InterPro" id="IPR036890">
    <property type="entry name" value="HATPase_C_sf"/>
</dbReference>
<dbReference type="InterPro" id="IPR005467">
    <property type="entry name" value="His_kinase_dom"/>
</dbReference>
<dbReference type="PROSITE" id="PS50112">
    <property type="entry name" value="PAS"/>
    <property type="match status" value="1"/>
</dbReference>
<organism evidence="7 8">
    <name type="scientific">Candidatus Thermofonsia Clade 3 bacterium</name>
    <dbReference type="NCBI Taxonomy" id="2364212"/>
    <lineage>
        <taxon>Bacteria</taxon>
        <taxon>Bacillati</taxon>
        <taxon>Chloroflexota</taxon>
        <taxon>Candidatus Thermofontia</taxon>
        <taxon>Candidatus Thermofonsia Clade 3</taxon>
    </lineage>
</organism>
<accession>A0A2M8QG61</accession>
<keyword evidence="3" id="KW-0902">Two-component regulatory system</keyword>
<dbReference type="InterPro" id="IPR000014">
    <property type="entry name" value="PAS"/>
</dbReference>
<evidence type="ECO:0000313" key="7">
    <source>
        <dbReference type="EMBL" id="PJF48800.1"/>
    </source>
</evidence>
<evidence type="ECO:0000256" key="3">
    <source>
        <dbReference type="ARBA" id="ARBA00023012"/>
    </source>
</evidence>
<evidence type="ECO:0000259" key="4">
    <source>
        <dbReference type="PROSITE" id="PS50109"/>
    </source>
</evidence>
<keyword evidence="2" id="KW-0418">Kinase</keyword>
<dbReference type="GO" id="GO:0000155">
    <property type="term" value="F:phosphorelay sensor kinase activity"/>
    <property type="evidence" value="ECO:0007669"/>
    <property type="project" value="InterPro"/>
</dbReference>
<name>A0A2M8QG61_9CHLR</name>
<dbReference type="PANTHER" id="PTHR24421:SF61">
    <property type="entry name" value="OXYGEN SENSOR HISTIDINE KINASE NREB"/>
    <property type="match status" value="1"/>
</dbReference>
<dbReference type="PROSITE" id="PS50113">
    <property type="entry name" value="PAC"/>
    <property type="match status" value="1"/>
</dbReference>
<keyword evidence="1" id="KW-0808">Transferase</keyword>
<dbReference type="Gene3D" id="3.30.565.10">
    <property type="entry name" value="Histidine kinase-like ATPase, C-terminal domain"/>
    <property type="match status" value="1"/>
</dbReference>
<dbReference type="InterPro" id="IPR050482">
    <property type="entry name" value="Sensor_HK_TwoCompSys"/>
</dbReference>
<evidence type="ECO:0008006" key="9">
    <source>
        <dbReference type="Google" id="ProtNLM"/>
    </source>
</evidence>
<dbReference type="Proteomes" id="UP000230790">
    <property type="component" value="Unassembled WGS sequence"/>
</dbReference>
<evidence type="ECO:0000256" key="1">
    <source>
        <dbReference type="ARBA" id="ARBA00022679"/>
    </source>
</evidence>
<protein>
    <recommendedName>
        <fullName evidence="9">Histidine kinase</fullName>
    </recommendedName>
</protein>
<dbReference type="InterPro" id="IPR003594">
    <property type="entry name" value="HATPase_dom"/>
</dbReference>
<evidence type="ECO:0000259" key="6">
    <source>
        <dbReference type="PROSITE" id="PS50113"/>
    </source>
</evidence>
<evidence type="ECO:0000259" key="5">
    <source>
        <dbReference type="PROSITE" id="PS50112"/>
    </source>
</evidence>
<feature type="domain" description="Histidine kinase" evidence="4">
    <location>
        <begin position="147"/>
        <end position="345"/>
    </location>
</feature>
<dbReference type="GO" id="GO:0046983">
    <property type="term" value="F:protein dimerization activity"/>
    <property type="evidence" value="ECO:0007669"/>
    <property type="project" value="InterPro"/>
</dbReference>
<sequence>MTLSPAALNLADLFHVIVDAVIAFDGEQRILFFNKGAEAIFGYTAEEVLGQPLDILLPDRFVAIHRRHFEEFAASPVASRPMSERRPIYGRHKDGREFPAEAAIAKLDRDGERLFVVIMRDITQRQRAEDELRVQAQQAAVAAERSRLARDLHDAVTQTLFSVSVIADVLPRIWERNPEEGRRRLNELRQLSRGALAEMRTLLLELRPSALMEANLGDLLRQLAASINSRSGIEVDVQIEGNAELSPDVKVSLYRIAQEALNNVAKHSNAVHARVALSTGPSNGASNGQVRLVISDDGCGFDAKLSKPTHIGLDIMNERAAAIGARLTIHSEVGAGTTVQVELGD</sequence>
<dbReference type="SMART" id="SM00387">
    <property type="entry name" value="HATPase_c"/>
    <property type="match status" value="1"/>
</dbReference>
<feature type="domain" description="PAS" evidence="5">
    <location>
        <begin position="6"/>
        <end position="59"/>
    </location>
</feature>
<dbReference type="SMART" id="SM00091">
    <property type="entry name" value="PAS"/>
    <property type="match status" value="1"/>
</dbReference>
<dbReference type="NCBIfam" id="TIGR00229">
    <property type="entry name" value="sensory_box"/>
    <property type="match status" value="1"/>
</dbReference>